<feature type="domain" description="RNB" evidence="3">
    <location>
        <begin position="471"/>
        <end position="824"/>
    </location>
</feature>
<dbReference type="InterPro" id="IPR012340">
    <property type="entry name" value="NA-bd_OB-fold"/>
</dbReference>
<dbReference type="Pfam" id="PF17849">
    <property type="entry name" value="OB_Dis3"/>
    <property type="match status" value="1"/>
</dbReference>
<keyword evidence="4" id="KW-0378">Hydrolase</keyword>
<dbReference type="InterPro" id="IPR041505">
    <property type="entry name" value="Dis3_CSD2"/>
</dbReference>
<dbReference type="GO" id="GO:0000932">
    <property type="term" value="C:P-body"/>
    <property type="evidence" value="ECO:0007669"/>
    <property type="project" value="TreeGrafter"/>
</dbReference>
<keyword evidence="6" id="KW-1185">Reference proteome</keyword>
<dbReference type="InterPro" id="IPR041093">
    <property type="entry name" value="Dis3l2-like_C"/>
</dbReference>
<dbReference type="AlphaFoldDB" id="A0A834RB62"/>
<feature type="region of interest" description="Disordered" evidence="2">
    <location>
        <begin position="1"/>
        <end position="36"/>
    </location>
</feature>
<evidence type="ECO:0000256" key="1">
    <source>
        <dbReference type="RuleBase" id="RU003901"/>
    </source>
</evidence>
<dbReference type="PANTHER" id="PTHR23355:SF9">
    <property type="entry name" value="DIS3-LIKE EXONUCLEASE 2"/>
    <property type="match status" value="1"/>
</dbReference>
<dbReference type="Gene3D" id="2.40.50.690">
    <property type="match status" value="1"/>
</dbReference>
<evidence type="ECO:0000313" key="5">
    <source>
        <dbReference type="EnsemblMetazoa" id="KAF7493391.1"/>
    </source>
</evidence>
<keyword evidence="4" id="KW-0540">Nuclease</keyword>
<evidence type="ECO:0000313" key="6">
    <source>
        <dbReference type="Proteomes" id="UP000070412"/>
    </source>
</evidence>
<dbReference type="Proteomes" id="UP000070412">
    <property type="component" value="Unassembled WGS sequence"/>
</dbReference>
<feature type="compositionally biased region" description="Polar residues" evidence="2">
    <location>
        <begin position="1"/>
        <end position="11"/>
    </location>
</feature>
<dbReference type="EMBL" id="WVUK01000056">
    <property type="protein sequence ID" value="KAF7493391.1"/>
    <property type="molecule type" value="Genomic_DNA"/>
</dbReference>
<organism evidence="4">
    <name type="scientific">Sarcoptes scabiei</name>
    <name type="common">Itch mite</name>
    <name type="synonym">Acarus scabiei</name>
    <dbReference type="NCBI Taxonomy" id="52283"/>
    <lineage>
        <taxon>Eukaryota</taxon>
        <taxon>Metazoa</taxon>
        <taxon>Ecdysozoa</taxon>
        <taxon>Arthropoda</taxon>
        <taxon>Chelicerata</taxon>
        <taxon>Arachnida</taxon>
        <taxon>Acari</taxon>
        <taxon>Acariformes</taxon>
        <taxon>Sarcoptiformes</taxon>
        <taxon>Astigmata</taxon>
        <taxon>Psoroptidia</taxon>
        <taxon>Sarcoptoidea</taxon>
        <taxon>Sarcoptidae</taxon>
        <taxon>Sarcoptinae</taxon>
        <taxon>Sarcoptes</taxon>
    </lineage>
</organism>
<protein>
    <submittedName>
        <fullName evidence="4">DIS3-like exonuclease 2</fullName>
    </submittedName>
</protein>
<proteinExistence type="inferred from homology"/>
<reference evidence="6" key="1">
    <citation type="journal article" date="2020" name="PLoS Negl. Trop. Dis.">
        <title>High-quality nuclear genome for Sarcoptes scabiei-A critical resource for a neglected parasite.</title>
        <authorList>
            <person name="Korhonen P.K."/>
            <person name="Gasser R.B."/>
            <person name="Ma G."/>
            <person name="Wang T."/>
            <person name="Stroehlein A.J."/>
            <person name="Young N.D."/>
            <person name="Ang C.S."/>
            <person name="Fernando D.D."/>
            <person name="Lu H.C."/>
            <person name="Taylor S."/>
            <person name="Reynolds S.L."/>
            <person name="Mofiz E."/>
            <person name="Najaraj S.H."/>
            <person name="Gowda H."/>
            <person name="Madugundu A."/>
            <person name="Renuse S."/>
            <person name="Holt D."/>
            <person name="Pandey A."/>
            <person name="Papenfuss A.T."/>
            <person name="Fischer K."/>
        </authorList>
    </citation>
    <scope>NUCLEOTIDE SEQUENCE [LARGE SCALE GENOMIC DNA]</scope>
</reference>
<dbReference type="InterPro" id="IPR022966">
    <property type="entry name" value="RNase_II/R_CS"/>
</dbReference>
<dbReference type="Gene3D" id="2.40.50.140">
    <property type="entry name" value="Nucleic acid-binding proteins"/>
    <property type="match status" value="1"/>
</dbReference>
<evidence type="ECO:0000256" key="2">
    <source>
        <dbReference type="SAM" id="MobiDB-lite"/>
    </source>
</evidence>
<reference evidence="4" key="2">
    <citation type="submission" date="2020-01" db="EMBL/GenBank/DDBJ databases">
        <authorList>
            <person name="Korhonen P.K.K."/>
            <person name="Guangxu M.G."/>
            <person name="Wang T.W."/>
            <person name="Stroehlein A.J.S."/>
            <person name="Young N.D."/>
            <person name="Ang C.-S.A."/>
            <person name="Fernando D.W.F."/>
            <person name="Lu H.L."/>
            <person name="Taylor S.T."/>
            <person name="Ehtesham M.E.M."/>
            <person name="Najaraj S.H.N."/>
            <person name="Harsha G.H.G."/>
            <person name="Madugundu A.M."/>
            <person name="Renuse S.R."/>
            <person name="Holt D.H."/>
            <person name="Pandey A.P."/>
            <person name="Papenfuss A.P."/>
            <person name="Gasser R.B.G."/>
            <person name="Fischer K.F."/>
        </authorList>
    </citation>
    <scope>NUCLEOTIDE SEQUENCE</scope>
    <source>
        <strain evidence="4">SSS_KF_BRIS2020</strain>
    </source>
</reference>
<gene>
    <name evidence="4" type="ORF">SSS_5302</name>
</gene>
<evidence type="ECO:0000313" key="4">
    <source>
        <dbReference type="EMBL" id="KAF7493391.1"/>
    </source>
</evidence>
<dbReference type="Gene3D" id="2.40.50.700">
    <property type="match status" value="1"/>
</dbReference>
<feature type="compositionally biased region" description="Basic and acidic residues" evidence="2">
    <location>
        <begin position="12"/>
        <end position="22"/>
    </location>
</feature>
<dbReference type="EnsemblMetazoa" id="SSS_5302s_mrna">
    <property type="protein sequence ID" value="KAF7493391.1"/>
    <property type="gene ID" value="SSS_5302"/>
</dbReference>
<sequence length="974" mass="112657">MLMLNANSNELSTRKNDKERIPNRNNPSDKSFLDSRDLRLSKSRIPIYLGNNNNRNNQQILSASRLLDDLYRFNSLDRKLSTDSNSFLNHNLPASVRINQNLHNRLNHSQHTSQNRSSLFRQRPSITDQIRRSVPSTPASIISKLTDETCSSTMSNRTSKSTSKNKKSIYDDYLPLCEMQKGMKRGEIIEGILRINPRNYNDAYISAPDQGLDIYIKSLIDRNRALNGDTVAVKLYDAKEWTISYTDIDLNWDKWKRDFDTILSEEIIVDLNNLKLNSKDSNKLSLGMISSPNDSSKTKKDLIQGEFQNLPLKLFMLDVEILKANIPYWPEFIQRTGKVVHIIERNHSLKMAGSLHIDMKTNICRINSRDIKIPPVIIPSNVVPGYILQKQESYKNHLFLATISDWPVDSLYPKGEIIKVFEEIGDVVVEHEVCLMTLGIDSQDFPDEVIEEYQASYPNDWKIPLEEFKNRKDLRNDCVFTIDPETAKDLDDAVSFRAISQNLFEIGIHIADVSYFIQENSKIDAIAKDRATSVYLVHKVIPMLPHIFSQNLCSLNPNEDKLTLSIIFKIDSDGEIHDRWIGRTIINSCCKLNYEIAQVLIELDESSMDDRNHFHQFPKIYGKWTVNDIGHRVRCLNKIARKLREKRFENNSLYINKKKIYFLLGENNQPIAMNNYQLQESNYLIEELMLLANKYIAKFIFKKFAKKGMAFLRKHAPIDFKSLNNLMKPFQKNAILPNNIDSIASILNASKSLKEDDPIVYKIFSTCLIKSLKLAEYVAVDSRDSASSFHHFALNFDKYTHFTSPIRRYADVVVHRLLCLALGYSSTTTLDRNQLKMIAKNCNTRKYNAFLASEKSSEIYLKAYLNLIGSFVCEAVVFNVYDHSFDVIILDFDLMQRIYTDKMHLENSEFVRDHRSACLKLYWKPIENGPQFDRNGLEQTIIRNSRLKVELKVNKKFEMKAIIAHPNGTFIHLE</sequence>
<dbReference type="SUPFAM" id="SSF50249">
    <property type="entry name" value="Nucleic acid-binding proteins"/>
    <property type="match status" value="2"/>
</dbReference>
<dbReference type="SMART" id="SM00955">
    <property type="entry name" value="RNB"/>
    <property type="match status" value="1"/>
</dbReference>
<dbReference type="OrthoDB" id="372421at2759"/>
<dbReference type="PROSITE" id="PS01175">
    <property type="entry name" value="RIBONUCLEASE_II"/>
    <property type="match status" value="1"/>
</dbReference>
<evidence type="ECO:0000259" key="3">
    <source>
        <dbReference type="SMART" id="SM00955"/>
    </source>
</evidence>
<name>A0A834RB62_SARSC</name>
<dbReference type="InterPro" id="IPR001900">
    <property type="entry name" value="RNase_II/R"/>
</dbReference>
<dbReference type="PANTHER" id="PTHR23355">
    <property type="entry name" value="RIBONUCLEASE"/>
    <property type="match status" value="1"/>
</dbReference>
<keyword evidence="4" id="KW-0269">Exonuclease</keyword>
<accession>A0A834RB62</accession>
<dbReference type="InterPro" id="IPR050180">
    <property type="entry name" value="RNR_Ribonuclease"/>
</dbReference>
<dbReference type="GO" id="GO:0000175">
    <property type="term" value="F:3'-5'-RNA exonuclease activity"/>
    <property type="evidence" value="ECO:0007669"/>
    <property type="project" value="TreeGrafter"/>
</dbReference>
<reference evidence="5" key="3">
    <citation type="submission" date="2022-06" db="UniProtKB">
        <authorList>
            <consortium name="EnsemblMetazoa"/>
        </authorList>
    </citation>
    <scope>IDENTIFICATION</scope>
</reference>
<dbReference type="GO" id="GO:0003723">
    <property type="term" value="F:RNA binding"/>
    <property type="evidence" value="ECO:0007669"/>
    <property type="project" value="InterPro"/>
</dbReference>
<dbReference type="GO" id="GO:0006402">
    <property type="term" value="P:mRNA catabolic process"/>
    <property type="evidence" value="ECO:0007669"/>
    <property type="project" value="TreeGrafter"/>
</dbReference>
<dbReference type="Pfam" id="PF00773">
    <property type="entry name" value="RNB"/>
    <property type="match status" value="1"/>
</dbReference>
<dbReference type="Pfam" id="PF17877">
    <property type="entry name" value="Dis3l2_C_term"/>
    <property type="match status" value="1"/>
</dbReference>
<comment type="similarity">
    <text evidence="1">Belongs to the RNR ribonuclease family.</text>
</comment>